<dbReference type="GO" id="GO:0016746">
    <property type="term" value="F:acyltransferase activity"/>
    <property type="evidence" value="ECO:0007669"/>
    <property type="project" value="UniProtKB-KW"/>
</dbReference>
<comment type="caution">
    <text evidence="5">The sequence shown here is derived from an EMBL/GenBank/DDBJ whole genome shotgun (WGS) entry which is preliminary data.</text>
</comment>
<dbReference type="Pfam" id="PF01515">
    <property type="entry name" value="PTA_PTB"/>
    <property type="match status" value="1"/>
</dbReference>
<sequence length="305" mass="32660">MELHNFSEMMAMNSSLGKKCTMAVAGAGIPSAIDAVLDAYDNQVADAILVGEPEVIRSLLRERGRNVSSFNIVKTAAGQTPADTAVEIIKQGDADFLLKGMVETSDLFRPVVKKENGLRTGRTISHVAFYQLPFYHKLLITTDGGVCAYPDLNKKKDILVNAVNTLHCLGYENPKAAVLCCKEHADEHMPETMDAAALKEMCASGGLASCIVEGPISYDLAMSPERAAIKKYDCPYCGDFDILVSPNVHAGNILGKCLELLPGVTMASYVAGARIPIVLTSRAAPAEERLRCIALAGIVASRQEG</sequence>
<dbReference type="InterPro" id="IPR012147">
    <property type="entry name" value="P_Ac_Bu_trans"/>
</dbReference>
<dbReference type="InterPro" id="IPR050500">
    <property type="entry name" value="Phos_Acetyltrans/Butyryltrans"/>
</dbReference>
<gene>
    <name evidence="5" type="ORF">WMQ36_02080</name>
</gene>
<feature type="domain" description="Phosphate acetyl/butaryl transferase" evidence="4">
    <location>
        <begin position="54"/>
        <end position="296"/>
    </location>
</feature>
<accession>A0ABV1D034</accession>
<keyword evidence="6" id="KW-1185">Reference proteome</keyword>
<dbReference type="EMBL" id="JBBMFM010000004">
    <property type="protein sequence ID" value="MEQ2423752.1"/>
    <property type="molecule type" value="Genomic_DNA"/>
</dbReference>
<evidence type="ECO:0000256" key="2">
    <source>
        <dbReference type="ARBA" id="ARBA00022679"/>
    </source>
</evidence>
<evidence type="ECO:0000256" key="3">
    <source>
        <dbReference type="ARBA" id="ARBA00023315"/>
    </source>
</evidence>
<dbReference type="PANTHER" id="PTHR43356:SF2">
    <property type="entry name" value="PHOSPHATE ACETYLTRANSFERASE"/>
    <property type="match status" value="1"/>
</dbReference>
<evidence type="ECO:0000313" key="6">
    <source>
        <dbReference type="Proteomes" id="UP001454086"/>
    </source>
</evidence>
<dbReference type="SUPFAM" id="SSF53659">
    <property type="entry name" value="Isocitrate/Isopropylmalate dehydrogenase-like"/>
    <property type="match status" value="1"/>
</dbReference>
<dbReference type="RefSeq" id="WP_008720395.1">
    <property type="nucleotide sequence ID" value="NZ_JBBMFM010000004.1"/>
</dbReference>
<evidence type="ECO:0000313" key="5">
    <source>
        <dbReference type="EMBL" id="MEQ2423752.1"/>
    </source>
</evidence>
<protein>
    <submittedName>
        <fullName evidence="5">Phosphate acyltransferase</fullName>
    </submittedName>
</protein>
<dbReference type="Gene3D" id="3.40.718.10">
    <property type="entry name" value="Isopropylmalate Dehydrogenase"/>
    <property type="match status" value="1"/>
</dbReference>
<proteinExistence type="inferred from homology"/>
<evidence type="ECO:0000259" key="4">
    <source>
        <dbReference type="Pfam" id="PF01515"/>
    </source>
</evidence>
<keyword evidence="3 5" id="KW-0012">Acyltransferase</keyword>
<dbReference type="PIRSF" id="PIRSF000428">
    <property type="entry name" value="P_Ac_trans"/>
    <property type="match status" value="1"/>
</dbReference>
<organism evidence="5 6">
    <name type="scientific">Enterocloster hominis</name>
    <name type="common">ex Hitch et al. 2024</name>
    <dbReference type="NCBI Taxonomy" id="1917870"/>
    <lineage>
        <taxon>Bacteria</taxon>
        <taxon>Bacillati</taxon>
        <taxon>Bacillota</taxon>
        <taxon>Clostridia</taxon>
        <taxon>Lachnospirales</taxon>
        <taxon>Lachnospiraceae</taxon>
        <taxon>Enterocloster</taxon>
    </lineage>
</organism>
<name>A0ABV1D034_9FIRM</name>
<keyword evidence="2" id="KW-0808">Transferase</keyword>
<dbReference type="InterPro" id="IPR002505">
    <property type="entry name" value="PTA_PTB"/>
</dbReference>
<reference evidence="5 6" key="1">
    <citation type="submission" date="2024-03" db="EMBL/GenBank/DDBJ databases">
        <title>Human intestinal bacterial collection.</title>
        <authorList>
            <person name="Pauvert C."/>
            <person name="Hitch T.C.A."/>
            <person name="Clavel T."/>
        </authorList>
    </citation>
    <scope>NUCLEOTIDE SEQUENCE [LARGE SCALE GENOMIC DNA]</scope>
    <source>
        <strain evidence="5 6">CLA-SR-H021</strain>
    </source>
</reference>
<evidence type="ECO:0000256" key="1">
    <source>
        <dbReference type="ARBA" id="ARBA00005656"/>
    </source>
</evidence>
<dbReference type="PANTHER" id="PTHR43356">
    <property type="entry name" value="PHOSPHATE ACETYLTRANSFERASE"/>
    <property type="match status" value="1"/>
</dbReference>
<dbReference type="Proteomes" id="UP001454086">
    <property type="component" value="Unassembled WGS sequence"/>
</dbReference>
<comment type="similarity">
    <text evidence="1">Belongs to the phosphate acetyltransferase and butyryltransferase family.</text>
</comment>